<feature type="compositionally biased region" description="Polar residues" evidence="1">
    <location>
        <begin position="182"/>
        <end position="196"/>
    </location>
</feature>
<reference evidence="2 3" key="1">
    <citation type="submission" date="2024-01" db="EMBL/GenBank/DDBJ databases">
        <title>A draft genome for a cacao thread blight-causing isolate of Paramarasmius palmivorus.</title>
        <authorList>
            <person name="Baruah I.K."/>
            <person name="Bukari Y."/>
            <person name="Amoako-Attah I."/>
            <person name="Meinhardt L.W."/>
            <person name="Bailey B.A."/>
            <person name="Cohen S.P."/>
        </authorList>
    </citation>
    <scope>NUCLEOTIDE SEQUENCE [LARGE SCALE GENOMIC DNA]</scope>
    <source>
        <strain evidence="2 3">GH-12</strain>
    </source>
</reference>
<feature type="region of interest" description="Disordered" evidence="1">
    <location>
        <begin position="181"/>
        <end position="276"/>
    </location>
</feature>
<accession>A0AAW0CZV5</accession>
<feature type="region of interest" description="Disordered" evidence="1">
    <location>
        <begin position="358"/>
        <end position="378"/>
    </location>
</feature>
<dbReference type="EMBL" id="JAYKXP010000027">
    <property type="protein sequence ID" value="KAK7043946.1"/>
    <property type="molecule type" value="Genomic_DNA"/>
</dbReference>
<comment type="caution">
    <text evidence="2">The sequence shown here is derived from an EMBL/GenBank/DDBJ whole genome shotgun (WGS) entry which is preliminary data.</text>
</comment>
<evidence type="ECO:0000256" key="1">
    <source>
        <dbReference type="SAM" id="MobiDB-lite"/>
    </source>
</evidence>
<feature type="compositionally biased region" description="Basic and acidic residues" evidence="1">
    <location>
        <begin position="99"/>
        <end position="110"/>
    </location>
</feature>
<feature type="compositionally biased region" description="Basic and acidic residues" evidence="1">
    <location>
        <begin position="243"/>
        <end position="257"/>
    </location>
</feature>
<feature type="compositionally biased region" description="Low complexity" evidence="1">
    <location>
        <begin position="258"/>
        <end position="269"/>
    </location>
</feature>
<dbReference type="AlphaFoldDB" id="A0AAW0CZV5"/>
<name>A0AAW0CZV5_9AGAR</name>
<feature type="compositionally biased region" description="Low complexity" evidence="1">
    <location>
        <begin position="233"/>
        <end position="242"/>
    </location>
</feature>
<evidence type="ECO:0000313" key="3">
    <source>
        <dbReference type="Proteomes" id="UP001383192"/>
    </source>
</evidence>
<protein>
    <submittedName>
        <fullName evidence="2">Uncharacterized protein</fullName>
    </submittedName>
</protein>
<dbReference type="Proteomes" id="UP001383192">
    <property type="component" value="Unassembled WGS sequence"/>
</dbReference>
<organism evidence="2 3">
    <name type="scientific">Paramarasmius palmivorus</name>
    <dbReference type="NCBI Taxonomy" id="297713"/>
    <lineage>
        <taxon>Eukaryota</taxon>
        <taxon>Fungi</taxon>
        <taxon>Dikarya</taxon>
        <taxon>Basidiomycota</taxon>
        <taxon>Agaricomycotina</taxon>
        <taxon>Agaricomycetes</taxon>
        <taxon>Agaricomycetidae</taxon>
        <taxon>Agaricales</taxon>
        <taxon>Marasmiineae</taxon>
        <taxon>Marasmiaceae</taxon>
        <taxon>Paramarasmius</taxon>
    </lineage>
</organism>
<feature type="compositionally biased region" description="Low complexity" evidence="1">
    <location>
        <begin position="89"/>
        <end position="98"/>
    </location>
</feature>
<gene>
    <name evidence="2" type="ORF">VNI00_008112</name>
</gene>
<sequence length="378" mass="41418">MRIMLYRVIRKMFRFAVKQTLNLPDPGRDVELGTVGIVMVRNRLLAEEPLLRNRPFRMRPIVPIVLPPRSSNVQGRLLEPTSFPPTTTERGTSVSSSISRERAIIEEHKTPSLPPVQTTAQSSSFFDDPRSPSTTVTTAEMSPGSSEPRQPTTAAAPNEIERQGTLSTEYSLRTLPEAVNVAENSTPVAQVQPNSEATKESEHYRPNSLTTPASVDSEPKEAGTTVEMKCTVESLSSISAASRESRQDSPSDSEEPKSSNTSSSLGPGSMEMVDKKVEIEPPQLNSVKQPITPRIQGIALPQESNEAESLPSLPEPLGADVHRDWQRVPTPPQNKPNSEFVAEFREYPDLVGSYVFTESDDAEGESRLNVARIGNSTS</sequence>
<evidence type="ECO:0000313" key="2">
    <source>
        <dbReference type="EMBL" id="KAK7043946.1"/>
    </source>
</evidence>
<keyword evidence="3" id="KW-1185">Reference proteome</keyword>
<feature type="compositionally biased region" description="Polar residues" evidence="1">
    <location>
        <begin position="134"/>
        <end position="155"/>
    </location>
</feature>
<feature type="region of interest" description="Disordered" evidence="1">
    <location>
        <begin position="73"/>
        <end position="165"/>
    </location>
</feature>
<feature type="region of interest" description="Disordered" evidence="1">
    <location>
        <begin position="303"/>
        <end position="339"/>
    </location>
</feature>
<proteinExistence type="predicted"/>